<keyword evidence="12" id="KW-1185">Reference proteome</keyword>
<comment type="similarity">
    <text evidence="7">Belongs to the major facilitator superfamily. DHA1 family. Polyamines/proton antiporter (TC 2.A.1.2.16) subfamily.</text>
</comment>
<dbReference type="CDD" id="cd17323">
    <property type="entry name" value="MFS_Tpo1_MDR_like"/>
    <property type="match status" value="1"/>
</dbReference>
<feature type="transmembrane region" description="Helical" evidence="9">
    <location>
        <begin position="242"/>
        <end position="266"/>
    </location>
</feature>
<keyword evidence="4 9" id="KW-0812">Transmembrane</keyword>
<evidence type="ECO:0000256" key="2">
    <source>
        <dbReference type="ARBA" id="ARBA00022448"/>
    </source>
</evidence>
<accession>A0AAN6DSX9</accession>
<feature type="transmembrane region" description="Helical" evidence="9">
    <location>
        <begin position="350"/>
        <end position="376"/>
    </location>
</feature>
<keyword evidence="5 9" id="KW-1133">Transmembrane helix</keyword>
<dbReference type="FunFam" id="1.20.1250.20:FF:000011">
    <property type="entry name" value="MFS multidrug transporter, putative"/>
    <property type="match status" value="1"/>
</dbReference>
<dbReference type="PROSITE" id="PS50850">
    <property type="entry name" value="MFS"/>
    <property type="match status" value="1"/>
</dbReference>
<evidence type="ECO:0000256" key="1">
    <source>
        <dbReference type="ARBA" id="ARBA00004651"/>
    </source>
</evidence>
<feature type="transmembrane region" description="Helical" evidence="9">
    <location>
        <begin position="427"/>
        <end position="448"/>
    </location>
</feature>
<evidence type="ECO:0000259" key="10">
    <source>
        <dbReference type="PROSITE" id="PS50850"/>
    </source>
</evidence>
<feature type="transmembrane region" description="Helical" evidence="9">
    <location>
        <begin position="272"/>
        <end position="294"/>
    </location>
</feature>
<gene>
    <name evidence="11" type="ORF">EDD36DRAFT_271159</name>
</gene>
<dbReference type="Gene3D" id="1.20.1250.20">
    <property type="entry name" value="MFS general substrate transporter like domains"/>
    <property type="match status" value="1"/>
</dbReference>
<name>A0AAN6DSX9_9EURO</name>
<protein>
    <submittedName>
        <fullName evidence="11">MFS multidrug transporter</fullName>
    </submittedName>
</protein>
<evidence type="ECO:0000313" key="12">
    <source>
        <dbReference type="Proteomes" id="UP001203852"/>
    </source>
</evidence>
<feature type="transmembrane region" description="Helical" evidence="9">
    <location>
        <begin position="155"/>
        <end position="174"/>
    </location>
</feature>
<dbReference type="EMBL" id="MU404355">
    <property type="protein sequence ID" value="KAI1611981.1"/>
    <property type="molecule type" value="Genomic_DNA"/>
</dbReference>
<feature type="transmembrane region" description="Helical" evidence="9">
    <location>
        <begin position="186"/>
        <end position="205"/>
    </location>
</feature>
<keyword evidence="3" id="KW-1003">Cell membrane</keyword>
<dbReference type="PANTHER" id="PTHR23502">
    <property type="entry name" value="MAJOR FACILITATOR SUPERFAMILY"/>
    <property type="match status" value="1"/>
</dbReference>
<sequence>MNKMSTSSLQKMASESQVPIETRDSSNTSSPARTLNEKDNQEQQQNSSVLDPTPLTDEKTDWSQHTLKNRPWRPSATDFSAIIQARYRGSGTPEDPYIVQWLGHDPTNPKNWSMRRKIAITMVASLMTLCVSLASSAYTGAAREIIGEFHCSEEVFLIGLSLFVLGFGTGPLVWAPLSETMGRRKVLIFSFVFYTFWTGICIAAKNIQTLIVFRAFAGIIGSAAMVVPGGQVADLFEAKQRGVAMAAFSAAPFLGPTVGPIVGGFLAEGAGWRWLFGLLTIFAGVLTVVAILVMPETYAPVLLRERARLLSKVTGKFYTTKIDQEQHVDVKMRIKAALTLPWALLFREPIVLLLTIYMAVVYGTLYLCFAAFPIIFQEGRGWSAGLGGLPFLGIMVGMFIGVAVIIFDNKRYSRLHDETGGFVPPEVRLPPCIIGGVFTIVGLAWLAACTSPSIPWIVPILAGVPFGTGFLLIFMSCTNYLIDSYVIYGASVMAANSVLRSLFGAVFPLFTTYMYENIGDHWGSAVPGFLALACFPFPIFFYKYGPSIRAKCKYSLQAARFLESLRSDLERQKSRASQGAAPEDAV</sequence>
<evidence type="ECO:0000256" key="3">
    <source>
        <dbReference type="ARBA" id="ARBA00022475"/>
    </source>
</evidence>
<evidence type="ECO:0000256" key="8">
    <source>
        <dbReference type="SAM" id="MobiDB-lite"/>
    </source>
</evidence>
<evidence type="ECO:0000256" key="6">
    <source>
        <dbReference type="ARBA" id="ARBA00023136"/>
    </source>
</evidence>
<proteinExistence type="inferred from homology"/>
<comment type="subcellular location">
    <subcellularLocation>
        <location evidence="1">Cell membrane</location>
        <topology evidence="1">Multi-pass membrane protein</topology>
    </subcellularLocation>
</comment>
<reference evidence="11" key="1">
    <citation type="journal article" date="2022" name="bioRxiv">
        <title>Deciphering the potential niche of two novel black yeast fungi from a biological soil crust based on their genomes, phenotypes, and melanin regulation.</title>
        <authorList>
            <consortium name="DOE Joint Genome Institute"/>
            <person name="Carr E.C."/>
            <person name="Barton Q."/>
            <person name="Grambo S."/>
            <person name="Sullivan M."/>
            <person name="Renfro C.M."/>
            <person name="Kuo A."/>
            <person name="Pangilinan J."/>
            <person name="Lipzen A."/>
            <person name="Keymanesh K."/>
            <person name="Savage E."/>
            <person name="Barry K."/>
            <person name="Grigoriev I.V."/>
            <person name="Riekhof W.R."/>
            <person name="Harris S.S."/>
        </authorList>
    </citation>
    <scope>NUCLEOTIDE SEQUENCE</scope>
    <source>
        <strain evidence="11">JF 03-4F</strain>
    </source>
</reference>
<feature type="compositionally biased region" description="Polar residues" evidence="8">
    <location>
        <begin position="1"/>
        <end position="33"/>
    </location>
</feature>
<dbReference type="GO" id="GO:0005886">
    <property type="term" value="C:plasma membrane"/>
    <property type="evidence" value="ECO:0007669"/>
    <property type="project" value="UniProtKB-SubCell"/>
</dbReference>
<dbReference type="Proteomes" id="UP001203852">
    <property type="component" value="Unassembled WGS sequence"/>
</dbReference>
<dbReference type="AlphaFoldDB" id="A0AAN6DSX9"/>
<evidence type="ECO:0000313" key="11">
    <source>
        <dbReference type="EMBL" id="KAI1611981.1"/>
    </source>
</evidence>
<keyword evidence="6 9" id="KW-0472">Membrane</keyword>
<dbReference type="PANTHER" id="PTHR23502:SF186">
    <property type="entry name" value="MAJOR FACILITATOR SUPERFAMILY (MFS) PROFILE DOMAIN-CONTAINING PROTEIN"/>
    <property type="match status" value="1"/>
</dbReference>
<dbReference type="InterPro" id="IPR036259">
    <property type="entry name" value="MFS_trans_sf"/>
</dbReference>
<feature type="transmembrane region" description="Helical" evidence="9">
    <location>
        <begin position="454"/>
        <end position="474"/>
    </location>
</feature>
<evidence type="ECO:0000256" key="4">
    <source>
        <dbReference type="ARBA" id="ARBA00022692"/>
    </source>
</evidence>
<dbReference type="InterPro" id="IPR020846">
    <property type="entry name" value="MFS_dom"/>
</dbReference>
<feature type="transmembrane region" description="Helical" evidence="9">
    <location>
        <begin position="118"/>
        <end position="135"/>
    </location>
</feature>
<feature type="transmembrane region" description="Helical" evidence="9">
    <location>
        <begin position="388"/>
        <end position="407"/>
    </location>
</feature>
<feature type="transmembrane region" description="Helical" evidence="9">
    <location>
        <begin position="211"/>
        <end position="230"/>
    </location>
</feature>
<evidence type="ECO:0000256" key="7">
    <source>
        <dbReference type="ARBA" id="ARBA00038459"/>
    </source>
</evidence>
<feature type="transmembrane region" description="Helical" evidence="9">
    <location>
        <begin position="522"/>
        <end position="542"/>
    </location>
</feature>
<feature type="region of interest" description="Disordered" evidence="8">
    <location>
        <begin position="1"/>
        <end position="73"/>
    </location>
</feature>
<evidence type="ECO:0000256" key="5">
    <source>
        <dbReference type="ARBA" id="ARBA00022989"/>
    </source>
</evidence>
<evidence type="ECO:0000256" key="9">
    <source>
        <dbReference type="SAM" id="Phobius"/>
    </source>
</evidence>
<dbReference type="Pfam" id="PF07690">
    <property type="entry name" value="MFS_1"/>
    <property type="match status" value="1"/>
</dbReference>
<feature type="domain" description="Major facilitator superfamily (MFS) profile" evidence="10">
    <location>
        <begin position="120"/>
        <end position="549"/>
    </location>
</feature>
<dbReference type="InterPro" id="IPR011701">
    <property type="entry name" value="MFS"/>
</dbReference>
<dbReference type="SUPFAM" id="SSF103473">
    <property type="entry name" value="MFS general substrate transporter"/>
    <property type="match status" value="1"/>
</dbReference>
<keyword evidence="2" id="KW-0813">Transport</keyword>
<comment type="caution">
    <text evidence="11">The sequence shown here is derived from an EMBL/GenBank/DDBJ whole genome shotgun (WGS) entry which is preliminary data.</text>
</comment>
<dbReference type="GO" id="GO:0022857">
    <property type="term" value="F:transmembrane transporter activity"/>
    <property type="evidence" value="ECO:0007669"/>
    <property type="project" value="InterPro"/>
</dbReference>
<organism evidence="11 12">
    <name type="scientific">Exophiala viscosa</name>
    <dbReference type="NCBI Taxonomy" id="2486360"/>
    <lineage>
        <taxon>Eukaryota</taxon>
        <taxon>Fungi</taxon>
        <taxon>Dikarya</taxon>
        <taxon>Ascomycota</taxon>
        <taxon>Pezizomycotina</taxon>
        <taxon>Eurotiomycetes</taxon>
        <taxon>Chaetothyriomycetidae</taxon>
        <taxon>Chaetothyriales</taxon>
        <taxon>Herpotrichiellaceae</taxon>
        <taxon>Exophiala</taxon>
    </lineage>
</organism>